<dbReference type="SUPFAM" id="SSF54523">
    <property type="entry name" value="Pili subunits"/>
    <property type="match status" value="1"/>
</dbReference>
<organism evidence="2 4">
    <name type="scientific">Shewanella fidelis</name>
    <dbReference type="NCBI Taxonomy" id="173509"/>
    <lineage>
        <taxon>Bacteria</taxon>
        <taxon>Pseudomonadati</taxon>
        <taxon>Pseudomonadota</taxon>
        <taxon>Gammaproteobacteria</taxon>
        <taxon>Alteromonadales</taxon>
        <taxon>Shewanellaceae</taxon>
        <taxon>Shewanella</taxon>
    </lineage>
</organism>
<dbReference type="Gene3D" id="3.30.700.10">
    <property type="entry name" value="Glycoprotein, Type 4 Pilin"/>
    <property type="match status" value="1"/>
</dbReference>
<dbReference type="Proteomes" id="UP001271263">
    <property type="component" value="Unassembled WGS sequence"/>
</dbReference>
<feature type="transmembrane region" description="Helical" evidence="1">
    <location>
        <begin position="7"/>
        <end position="28"/>
    </location>
</feature>
<name>A0AAW8NI82_9GAMM</name>
<keyword evidence="1" id="KW-0472">Membrane</keyword>
<gene>
    <name evidence="2" type="ORF">OS133_05005</name>
    <name evidence="3" type="ORF">OS134_08965</name>
</gene>
<evidence type="ECO:0000256" key="1">
    <source>
        <dbReference type="SAM" id="Phobius"/>
    </source>
</evidence>
<dbReference type="PANTHER" id="PTHR30093:SF7">
    <property type="entry name" value="MSHA MAJOR PILIN SUBUNIT MSHA"/>
    <property type="match status" value="1"/>
</dbReference>
<dbReference type="EMBL" id="JAPMLD010000003">
    <property type="protein sequence ID" value="MDW4824184.1"/>
    <property type="molecule type" value="Genomic_DNA"/>
</dbReference>
<evidence type="ECO:0000313" key="4">
    <source>
        <dbReference type="Proteomes" id="UP001259340"/>
    </source>
</evidence>
<proteinExistence type="predicted"/>
<dbReference type="Pfam" id="PF07963">
    <property type="entry name" value="N_methyl"/>
    <property type="match status" value="1"/>
</dbReference>
<sequence>MKQNTKGFTLIELVIVIIILGVLAVVALPKFINVQDDARRSAMSGQFAAFESAVKLYHSGWLAKGNNSAVEQLPGFGQGNVASSPTGFPFSTSGTSTNVHTACGEIWHGITDTDFTIDAVADGDLMTSDVDIAYTYRGDMCIYRDLYFIQRNETTKVMNYNFNTGKVEIVDAFYNPDGTPGTLP</sequence>
<protein>
    <submittedName>
        <fullName evidence="2">Prepilin-type N-terminal cleavage/methylation domain-containing protein</fullName>
    </submittedName>
</protein>
<keyword evidence="1" id="KW-0812">Transmembrane</keyword>
<dbReference type="Proteomes" id="UP001259340">
    <property type="component" value="Unassembled WGS sequence"/>
</dbReference>
<reference evidence="3 5" key="1">
    <citation type="journal article" date="2022" name="bioRxiv">
        <title>Prophages regulate Shewanella fidelis 3313 motility and biofilm formation: implications for gut colonization dynamics in Ciona robusta.</title>
        <authorList>
            <person name="Natarajan O."/>
            <person name="Gibboney S.L."/>
            <person name="Young M.N."/>
            <person name="Lim S.J."/>
            <person name="Pluta N."/>
            <person name="Atkinson C.G."/>
            <person name="Leigh B.A."/>
            <person name="Liberti A."/>
            <person name="Kees E.D."/>
            <person name="Breitbart M."/>
            <person name="Gralnick J.A."/>
            <person name="Dishaw L.J."/>
        </authorList>
    </citation>
    <scope>NUCLEOTIDE SEQUENCE [LARGE SCALE GENOMIC DNA]</scope>
    <source>
        <strain evidence="3 5">JG4066</strain>
    </source>
</reference>
<dbReference type="NCBIfam" id="TIGR02532">
    <property type="entry name" value="IV_pilin_GFxxxE"/>
    <property type="match status" value="1"/>
</dbReference>
<dbReference type="RefSeq" id="WP_310654179.1">
    <property type="nucleotide sequence ID" value="NZ_JAPMLA010000003.1"/>
</dbReference>
<keyword evidence="1" id="KW-1133">Transmembrane helix</keyword>
<evidence type="ECO:0000313" key="5">
    <source>
        <dbReference type="Proteomes" id="UP001271263"/>
    </source>
</evidence>
<evidence type="ECO:0000313" key="2">
    <source>
        <dbReference type="EMBL" id="MDR8523043.1"/>
    </source>
</evidence>
<reference evidence="2" key="2">
    <citation type="submission" date="2022-11" db="EMBL/GenBank/DDBJ databases">
        <title>Prophages regulate Shewanella fidelis motility and biofilm formation: implications for gut colonization dynamics in Ciona robusta.</title>
        <authorList>
            <person name="Natarajan O."/>
            <person name="Gibboney S.L."/>
            <person name="Young M.N."/>
            <person name="Lim S.J."/>
            <person name="Pluta N."/>
            <person name="Atkinson C.G.F."/>
            <person name="Leigh B.A."/>
            <person name="Liberti A."/>
            <person name="Kees E."/>
            <person name="Breitbart M."/>
            <person name="Gralnick J."/>
            <person name="Dishaw L.J."/>
        </authorList>
    </citation>
    <scope>NUCLEOTIDE SEQUENCE</scope>
    <source>
        <strain evidence="2">3313</strain>
    </source>
</reference>
<comment type="caution">
    <text evidence="2">The sequence shown here is derived from an EMBL/GenBank/DDBJ whole genome shotgun (WGS) entry which is preliminary data.</text>
</comment>
<dbReference type="InterPro" id="IPR012902">
    <property type="entry name" value="N_methyl_site"/>
</dbReference>
<dbReference type="InterPro" id="IPR045584">
    <property type="entry name" value="Pilin-like"/>
</dbReference>
<keyword evidence="5" id="KW-1185">Reference proteome</keyword>
<dbReference type="AlphaFoldDB" id="A0AAW8NI82"/>
<dbReference type="PANTHER" id="PTHR30093">
    <property type="entry name" value="GENERAL SECRETION PATHWAY PROTEIN G"/>
    <property type="match status" value="1"/>
</dbReference>
<dbReference type="PROSITE" id="PS00409">
    <property type="entry name" value="PROKAR_NTER_METHYL"/>
    <property type="match status" value="1"/>
</dbReference>
<accession>A0AAW8NI82</accession>
<dbReference type="EMBL" id="JAPMLE010000001">
    <property type="protein sequence ID" value="MDR8523043.1"/>
    <property type="molecule type" value="Genomic_DNA"/>
</dbReference>
<evidence type="ECO:0000313" key="3">
    <source>
        <dbReference type="EMBL" id="MDW4824184.1"/>
    </source>
</evidence>